<feature type="compositionally biased region" description="Acidic residues" evidence="1">
    <location>
        <begin position="210"/>
        <end position="221"/>
    </location>
</feature>
<dbReference type="AlphaFoldDB" id="A0A816J003"/>
<evidence type="ECO:0000256" key="1">
    <source>
        <dbReference type="SAM" id="MobiDB-lite"/>
    </source>
</evidence>
<accession>A0A816J003</accession>
<evidence type="ECO:0000259" key="3">
    <source>
        <dbReference type="Pfam" id="PF14392"/>
    </source>
</evidence>
<dbReference type="InterPro" id="IPR025836">
    <property type="entry name" value="Zn_knuckle_CX2CX4HX4C"/>
</dbReference>
<dbReference type="InterPro" id="IPR025558">
    <property type="entry name" value="DUF4283"/>
</dbReference>
<sequence>MTDKIHKKMQEISFGVNDGIVHLPLDLIEEASAENQFSLVAKQVNLRRQNLRALMTAFPRLWGVSDEVVGRLIEHHRVQFIFQTEDSMLSVLRRGPWSFNEWMCVIQRWSPEHMEDDLQDIAFWVQVRGIPCQYLSGRMVSHIGRVMFRFIETDFNNEGSSNLDYFGSQTVTLRFRYEKLRGFCNQCGLMTHSASECPTEEDNNPHHGPEDDDDDADDDDPPPPGFPEKDHDEPTFPHAQET</sequence>
<feature type="region of interest" description="Disordered" evidence="1">
    <location>
        <begin position="196"/>
        <end position="242"/>
    </location>
</feature>
<dbReference type="Proteomes" id="UP001295469">
    <property type="component" value="Chromosome C09"/>
</dbReference>
<proteinExistence type="predicted"/>
<evidence type="ECO:0000313" key="4">
    <source>
        <dbReference type="EMBL" id="CAF1751945.1"/>
    </source>
</evidence>
<gene>
    <name evidence="4" type="ORF">DARMORV10_C09P39910.1</name>
</gene>
<reference evidence="4" key="1">
    <citation type="submission" date="2021-01" db="EMBL/GenBank/DDBJ databases">
        <authorList>
            <consortium name="Genoscope - CEA"/>
            <person name="William W."/>
        </authorList>
    </citation>
    <scope>NUCLEOTIDE SEQUENCE</scope>
</reference>
<feature type="domain" description="Zinc knuckle CX2CX4HX4C" evidence="3">
    <location>
        <begin position="168"/>
        <end position="198"/>
    </location>
</feature>
<feature type="non-terminal residue" evidence="4">
    <location>
        <position position="1"/>
    </location>
</feature>
<feature type="domain" description="DUF4283" evidence="2">
    <location>
        <begin position="33"/>
        <end position="112"/>
    </location>
</feature>
<protein>
    <submittedName>
        <fullName evidence="4">(rape) hypothetical protein</fullName>
    </submittedName>
</protein>
<dbReference type="EMBL" id="HG994373">
    <property type="protein sequence ID" value="CAF1751945.1"/>
    <property type="molecule type" value="Genomic_DNA"/>
</dbReference>
<dbReference type="PANTHER" id="PTHR31286:SF162">
    <property type="entry name" value="DUF4283 DOMAIN-CONTAINING PROTEIN-RELATED"/>
    <property type="match status" value="1"/>
</dbReference>
<name>A0A816J003_BRANA</name>
<feature type="compositionally biased region" description="Basic and acidic residues" evidence="1">
    <location>
        <begin position="227"/>
        <end position="242"/>
    </location>
</feature>
<dbReference type="Pfam" id="PF14111">
    <property type="entry name" value="DUF4283"/>
    <property type="match status" value="1"/>
</dbReference>
<dbReference type="Pfam" id="PF14392">
    <property type="entry name" value="zf-CCHC_4"/>
    <property type="match status" value="1"/>
</dbReference>
<evidence type="ECO:0000259" key="2">
    <source>
        <dbReference type="Pfam" id="PF14111"/>
    </source>
</evidence>
<dbReference type="InterPro" id="IPR040256">
    <property type="entry name" value="At4g02000-like"/>
</dbReference>
<organism evidence="4">
    <name type="scientific">Brassica napus</name>
    <name type="common">Rape</name>
    <dbReference type="NCBI Taxonomy" id="3708"/>
    <lineage>
        <taxon>Eukaryota</taxon>
        <taxon>Viridiplantae</taxon>
        <taxon>Streptophyta</taxon>
        <taxon>Embryophyta</taxon>
        <taxon>Tracheophyta</taxon>
        <taxon>Spermatophyta</taxon>
        <taxon>Magnoliopsida</taxon>
        <taxon>eudicotyledons</taxon>
        <taxon>Gunneridae</taxon>
        <taxon>Pentapetalae</taxon>
        <taxon>rosids</taxon>
        <taxon>malvids</taxon>
        <taxon>Brassicales</taxon>
        <taxon>Brassicaceae</taxon>
        <taxon>Brassiceae</taxon>
        <taxon>Brassica</taxon>
    </lineage>
</organism>
<dbReference type="PANTHER" id="PTHR31286">
    <property type="entry name" value="GLYCINE-RICH CELL WALL STRUCTURAL PROTEIN 1.8-LIKE"/>
    <property type="match status" value="1"/>
</dbReference>